<evidence type="ECO:0000313" key="4">
    <source>
        <dbReference type="Proteomes" id="UP001195769"/>
    </source>
</evidence>
<dbReference type="Proteomes" id="UP001195769">
    <property type="component" value="Unassembled WGS sequence"/>
</dbReference>
<proteinExistence type="predicted"/>
<dbReference type="GeneID" id="64672337"/>
<evidence type="ECO:0000313" key="3">
    <source>
        <dbReference type="EMBL" id="KAG1886412.1"/>
    </source>
</evidence>
<reference evidence="3" key="1">
    <citation type="journal article" date="2020" name="New Phytol.">
        <title>Comparative genomics reveals dynamic genome evolution in host specialist ectomycorrhizal fungi.</title>
        <authorList>
            <person name="Lofgren L.A."/>
            <person name="Nguyen N.H."/>
            <person name="Vilgalys R."/>
            <person name="Ruytinx J."/>
            <person name="Liao H.L."/>
            <person name="Branco S."/>
            <person name="Kuo A."/>
            <person name="LaButti K."/>
            <person name="Lipzen A."/>
            <person name="Andreopoulos W."/>
            <person name="Pangilinan J."/>
            <person name="Riley R."/>
            <person name="Hundley H."/>
            <person name="Na H."/>
            <person name="Barry K."/>
            <person name="Grigoriev I.V."/>
            <person name="Stajich J.E."/>
            <person name="Kennedy P.G."/>
        </authorList>
    </citation>
    <scope>NUCLEOTIDE SEQUENCE</scope>
    <source>
        <strain evidence="3">FC203</strain>
    </source>
</reference>
<feature type="transmembrane region" description="Helical" evidence="2">
    <location>
        <begin position="138"/>
        <end position="157"/>
    </location>
</feature>
<gene>
    <name evidence="3" type="ORF">F5891DRAFT_988896</name>
</gene>
<dbReference type="AlphaFoldDB" id="A0AAD4DQN2"/>
<evidence type="ECO:0000256" key="1">
    <source>
        <dbReference type="SAM" id="MobiDB-lite"/>
    </source>
</evidence>
<organism evidence="3 4">
    <name type="scientific">Suillus fuscotomentosus</name>
    <dbReference type="NCBI Taxonomy" id="1912939"/>
    <lineage>
        <taxon>Eukaryota</taxon>
        <taxon>Fungi</taxon>
        <taxon>Dikarya</taxon>
        <taxon>Basidiomycota</taxon>
        <taxon>Agaricomycotina</taxon>
        <taxon>Agaricomycetes</taxon>
        <taxon>Agaricomycetidae</taxon>
        <taxon>Boletales</taxon>
        <taxon>Suillineae</taxon>
        <taxon>Suillaceae</taxon>
        <taxon>Suillus</taxon>
    </lineage>
</organism>
<keyword evidence="4" id="KW-1185">Reference proteome</keyword>
<feature type="transmembrane region" description="Helical" evidence="2">
    <location>
        <begin position="231"/>
        <end position="253"/>
    </location>
</feature>
<feature type="region of interest" description="Disordered" evidence="1">
    <location>
        <begin position="332"/>
        <end position="393"/>
    </location>
</feature>
<keyword evidence="2" id="KW-1133">Transmembrane helix</keyword>
<keyword evidence="2" id="KW-0812">Transmembrane</keyword>
<name>A0AAD4DQN2_9AGAM</name>
<feature type="compositionally biased region" description="Polar residues" evidence="1">
    <location>
        <begin position="332"/>
        <end position="360"/>
    </location>
</feature>
<protein>
    <submittedName>
        <fullName evidence="3">Uncharacterized protein</fullName>
    </submittedName>
</protein>
<dbReference type="RefSeq" id="XP_041216624.1">
    <property type="nucleotide sequence ID" value="XM_041378039.1"/>
</dbReference>
<evidence type="ECO:0000256" key="2">
    <source>
        <dbReference type="SAM" id="Phobius"/>
    </source>
</evidence>
<feature type="transmembrane region" description="Helical" evidence="2">
    <location>
        <begin position="191"/>
        <end position="209"/>
    </location>
</feature>
<comment type="caution">
    <text evidence="3">The sequence shown here is derived from an EMBL/GenBank/DDBJ whole genome shotgun (WGS) entry which is preliminary data.</text>
</comment>
<feature type="transmembrane region" description="Helical" evidence="2">
    <location>
        <begin position="98"/>
        <end position="118"/>
    </location>
</feature>
<accession>A0AAD4DQN2</accession>
<keyword evidence="2" id="KW-0472">Membrane</keyword>
<dbReference type="EMBL" id="JABBWK010000258">
    <property type="protein sequence ID" value="KAG1886412.1"/>
    <property type="molecule type" value="Genomic_DNA"/>
</dbReference>
<sequence>MGKLQISHAYNFLVLQGWVIIVEVRHTAHQVPSKAKLGLNGVPRWPLAIAFASSSQLNLKYGLCLDESGQAYPVAYASTFNCSQSAVLVKQKRCLVPFLLLIITVASKLFPFCVESATSSYILTLPAEWRFYQSESPFFHLSYVSIVTIVVSNYGFFSTTFTQQTCQKYYLVAPIFKGVRTFNIARRDRRIGIALLLLYLFSISAEWFVDLFHRTQQKAAVLDLGKVLSTWFFYFPVMLYDIVMVTVSTMYLLRYNPLSSRVERLIRVVERIEPHLLSYDQSRDSALLYPLASIISRQEMTQPNAQHIEKVIVARQSTLNMQRSVMSGLRSQFESKNYSRGSRSLRSPINTEFRPTSPRNPNDMELNIRVPVERPVAVDESRNSSSRGPPVVE</sequence>